<protein>
    <submittedName>
        <fullName evidence="1">Uncharacterized protein</fullName>
    </submittedName>
</protein>
<proteinExistence type="predicted"/>
<gene>
    <name evidence="1" type="ORF">GO493_16095</name>
</gene>
<dbReference type="Proteomes" id="UP000461730">
    <property type="component" value="Unassembled WGS sequence"/>
</dbReference>
<dbReference type="EMBL" id="WRXN01000006">
    <property type="protein sequence ID" value="MVT09793.1"/>
    <property type="molecule type" value="Genomic_DNA"/>
</dbReference>
<accession>A0A7K1U5Z9</accession>
<reference evidence="1 2" key="1">
    <citation type="submission" date="2019-12" db="EMBL/GenBank/DDBJ databases">
        <title>Chitinophaga sp. strain ysch24 (GDMCC 1.1355), whole genome shotgun sequence.</title>
        <authorList>
            <person name="Zhang X."/>
        </authorList>
    </citation>
    <scope>NUCLEOTIDE SEQUENCE [LARGE SCALE GENOMIC DNA]</scope>
    <source>
        <strain evidence="2">ysch24</strain>
    </source>
</reference>
<dbReference type="RefSeq" id="WP_157307231.1">
    <property type="nucleotide sequence ID" value="NZ_WRXN01000006.1"/>
</dbReference>
<sequence length="51" mass="5727">MKTNINNANSRLQLKKKVVIKIMINDVQIKGGRRNSPETLPTTLTGMTFLV</sequence>
<evidence type="ECO:0000313" key="1">
    <source>
        <dbReference type="EMBL" id="MVT09793.1"/>
    </source>
</evidence>
<comment type="caution">
    <text evidence="1">The sequence shown here is derived from an EMBL/GenBank/DDBJ whole genome shotgun (WGS) entry which is preliminary data.</text>
</comment>
<organism evidence="1 2">
    <name type="scientific">Chitinophaga tropicalis</name>
    <dbReference type="NCBI Taxonomy" id="2683588"/>
    <lineage>
        <taxon>Bacteria</taxon>
        <taxon>Pseudomonadati</taxon>
        <taxon>Bacteroidota</taxon>
        <taxon>Chitinophagia</taxon>
        <taxon>Chitinophagales</taxon>
        <taxon>Chitinophagaceae</taxon>
        <taxon>Chitinophaga</taxon>
    </lineage>
</organism>
<dbReference type="AlphaFoldDB" id="A0A7K1U5Z9"/>
<evidence type="ECO:0000313" key="2">
    <source>
        <dbReference type="Proteomes" id="UP000461730"/>
    </source>
</evidence>
<keyword evidence="2" id="KW-1185">Reference proteome</keyword>
<name>A0A7K1U5Z9_9BACT</name>